<accession>A0AAN7QKT0</accession>
<comment type="caution">
    <text evidence="1">The sequence shown here is derived from an EMBL/GenBank/DDBJ whole genome shotgun (WGS) entry which is preliminary data.</text>
</comment>
<dbReference type="AlphaFoldDB" id="A0AAN7QKT0"/>
<dbReference type="SUPFAM" id="SSF53098">
    <property type="entry name" value="Ribonuclease H-like"/>
    <property type="match status" value="1"/>
</dbReference>
<dbReference type="InterPro" id="IPR012337">
    <property type="entry name" value="RNaseH-like_sf"/>
</dbReference>
<evidence type="ECO:0000313" key="2">
    <source>
        <dbReference type="Proteomes" id="UP001353858"/>
    </source>
</evidence>
<gene>
    <name evidence="1" type="ORF">RN001_006132</name>
</gene>
<reference evidence="2" key="1">
    <citation type="submission" date="2023-01" db="EMBL/GenBank/DDBJ databases">
        <title>Key to firefly adult light organ development and bioluminescence: homeobox transcription factors regulate luciferase expression and transportation to peroxisome.</title>
        <authorList>
            <person name="Fu X."/>
        </authorList>
    </citation>
    <scope>NUCLEOTIDE SEQUENCE [LARGE SCALE GENOMIC DNA]</scope>
</reference>
<sequence length="223" mass="25770">MISNVKKVFLKAPSRLQLFREIAVGIPLPPTPIITRWGTWIEAANYYAENFEVIKEVLNQLDPEESQSIKEAQSILRKKGIKEDLIFIRGNLACISVAITKLEERGLPLQESISITEEVVSSLSELKKRDFINKLKEVLLKNTGYQQLKNISEVLQNQAVLNETNQHFSPTDVTDLKFAPIVSCDVERIFSQYKNILAYNRRKFTFEHLFRHVIIKCNQQFFT</sequence>
<organism evidence="1 2">
    <name type="scientific">Aquatica leii</name>
    <dbReference type="NCBI Taxonomy" id="1421715"/>
    <lineage>
        <taxon>Eukaryota</taxon>
        <taxon>Metazoa</taxon>
        <taxon>Ecdysozoa</taxon>
        <taxon>Arthropoda</taxon>
        <taxon>Hexapoda</taxon>
        <taxon>Insecta</taxon>
        <taxon>Pterygota</taxon>
        <taxon>Neoptera</taxon>
        <taxon>Endopterygota</taxon>
        <taxon>Coleoptera</taxon>
        <taxon>Polyphaga</taxon>
        <taxon>Elateriformia</taxon>
        <taxon>Elateroidea</taxon>
        <taxon>Lampyridae</taxon>
        <taxon>Luciolinae</taxon>
        <taxon>Aquatica</taxon>
    </lineage>
</organism>
<name>A0AAN7QKT0_9COLE</name>
<protein>
    <submittedName>
        <fullName evidence="1">Uncharacterized protein</fullName>
    </submittedName>
</protein>
<dbReference type="Proteomes" id="UP001353858">
    <property type="component" value="Unassembled WGS sequence"/>
</dbReference>
<dbReference type="EMBL" id="JARPUR010000002">
    <property type="protein sequence ID" value="KAK4882813.1"/>
    <property type="molecule type" value="Genomic_DNA"/>
</dbReference>
<proteinExistence type="predicted"/>
<keyword evidence="2" id="KW-1185">Reference proteome</keyword>
<evidence type="ECO:0000313" key="1">
    <source>
        <dbReference type="EMBL" id="KAK4882813.1"/>
    </source>
</evidence>